<feature type="compositionally biased region" description="Acidic residues" evidence="1">
    <location>
        <begin position="125"/>
        <end position="139"/>
    </location>
</feature>
<feature type="compositionally biased region" description="Low complexity" evidence="1">
    <location>
        <begin position="153"/>
        <end position="167"/>
    </location>
</feature>
<feature type="compositionally biased region" description="Low complexity" evidence="1">
    <location>
        <begin position="14"/>
        <end position="25"/>
    </location>
</feature>
<organism evidence="2 3">
    <name type="scientific">Exidia glandulosa HHB12029</name>
    <dbReference type="NCBI Taxonomy" id="1314781"/>
    <lineage>
        <taxon>Eukaryota</taxon>
        <taxon>Fungi</taxon>
        <taxon>Dikarya</taxon>
        <taxon>Basidiomycota</taxon>
        <taxon>Agaricomycotina</taxon>
        <taxon>Agaricomycetes</taxon>
        <taxon>Auriculariales</taxon>
        <taxon>Exidiaceae</taxon>
        <taxon>Exidia</taxon>
    </lineage>
</organism>
<evidence type="ECO:0000313" key="3">
    <source>
        <dbReference type="Proteomes" id="UP000077266"/>
    </source>
</evidence>
<dbReference type="OrthoDB" id="3253399at2759"/>
<feature type="compositionally biased region" description="Acidic residues" evidence="1">
    <location>
        <begin position="75"/>
        <end position="87"/>
    </location>
</feature>
<keyword evidence="3" id="KW-1185">Reference proteome</keyword>
<feature type="compositionally biased region" description="Acidic residues" evidence="1">
    <location>
        <begin position="1"/>
        <end position="10"/>
    </location>
</feature>
<feature type="region of interest" description="Disordered" evidence="1">
    <location>
        <begin position="230"/>
        <end position="261"/>
    </location>
</feature>
<reference evidence="2 3" key="1">
    <citation type="journal article" date="2016" name="Mol. Biol. Evol.">
        <title>Comparative Genomics of Early-Diverging Mushroom-Forming Fungi Provides Insights into the Origins of Lignocellulose Decay Capabilities.</title>
        <authorList>
            <person name="Nagy L.G."/>
            <person name="Riley R."/>
            <person name="Tritt A."/>
            <person name="Adam C."/>
            <person name="Daum C."/>
            <person name="Floudas D."/>
            <person name="Sun H."/>
            <person name="Yadav J.S."/>
            <person name="Pangilinan J."/>
            <person name="Larsson K.H."/>
            <person name="Matsuura K."/>
            <person name="Barry K."/>
            <person name="Labutti K."/>
            <person name="Kuo R."/>
            <person name="Ohm R.A."/>
            <person name="Bhattacharya S.S."/>
            <person name="Shirouzu T."/>
            <person name="Yoshinaga Y."/>
            <person name="Martin F.M."/>
            <person name="Grigoriev I.V."/>
            <person name="Hibbett D.S."/>
        </authorList>
    </citation>
    <scope>NUCLEOTIDE SEQUENCE [LARGE SCALE GENOMIC DNA]</scope>
    <source>
        <strain evidence="2 3">HHB12029</strain>
    </source>
</reference>
<sequence length="261" mass="28555">MSSSSEDEAPETVSRAASRAQLAAQQKDKRAFEQAERDSRKAKNRSRAKQQQERTEQNSAAARMERAMRDAAEDNDHDEDEEDEGGDEAAGASDGMDDDDDEGGSSGSGDEEDGEAVGDEHMDAVDDDASNAESSESDDLQPSYLPDHLFKDALAAAQAQKPSSKSLSRAEKKLIKQKAKARRMKSKDVLLGDRAVRILPSSVQSASTAARRTIAPSSASTFVRKSLQLKKSERKRDWDRKTVDMGSSRSRHAPLHNFVRS</sequence>
<dbReference type="STRING" id="1314781.A0A165ZJ23"/>
<dbReference type="AlphaFoldDB" id="A0A165ZJ23"/>
<accession>A0A165ZJ23</accession>
<proteinExistence type="predicted"/>
<name>A0A165ZJ23_EXIGL</name>
<evidence type="ECO:0000256" key="1">
    <source>
        <dbReference type="SAM" id="MobiDB-lite"/>
    </source>
</evidence>
<feature type="compositionally biased region" description="Basic residues" evidence="1">
    <location>
        <begin position="175"/>
        <end position="185"/>
    </location>
</feature>
<feature type="compositionally biased region" description="Basic and acidic residues" evidence="1">
    <location>
        <begin position="26"/>
        <end position="41"/>
    </location>
</feature>
<feature type="compositionally biased region" description="Basic and acidic residues" evidence="1">
    <location>
        <begin position="230"/>
        <end position="243"/>
    </location>
</feature>
<feature type="compositionally biased region" description="Acidic residues" evidence="1">
    <location>
        <begin position="95"/>
        <end position="117"/>
    </location>
</feature>
<feature type="compositionally biased region" description="Basic and acidic residues" evidence="1">
    <location>
        <begin position="63"/>
        <end position="74"/>
    </location>
</feature>
<gene>
    <name evidence="2" type="ORF">EXIGLDRAFT_843197</name>
</gene>
<feature type="region of interest" description="Disordered" evidence="1">
    <location>
        <begin position="1"/>
        <end position="187"/>
    </location>
</feature>
<dbReference type="EMBL" id="KV426287">
    <property type="protein sequence ID" value="KZV83139.1"/>
    <property type="molecule type" value="Genomic_DNA"/>
</dbReference>
<dbReference type="InParanoid" id="A0A165ZJ23"/>
<evidence type="ECO:0000313" key="2">
    <source>
        <dbReference type="EMBL" id="KZV83139.1"/>
    </source>
</evidence>
<dbReference type="Proteomes" id="UP000077266">
    <property type="component" value="Unassembled WGS sequence"/>
</dbReference>
<protein>
    <submittedName>
        <fullName evidence="2">Uncharacterized protein</fullName>
    </submittedName>
</protein>